<dbReference type="EMBL" id="MT143463">
    <property type="protein sequence ID" value="QJA97110.1"/>
    <property type="molecule type" value="Genomic_DNA"/>
</dbReference>
<accession>A0A6M3JYQ2</accession>
<name>A0A6M3JYQ2_9ZZZZ</name>
<organism evidence="1">
    <name type="scientific">viral metagenome</name>
    <dbReference type="NCBI Taxonomy" id="1070528"/>
    <lineage>
        <taxon>unclassified sequences</taxon>
        <taxon>metagenomes</taxon>
        <taxon>organismal metagenomes</taxon>
    </lineage>
</organism>
<gene>
    <name evidence="1" type="ORF">MM415A01969_0020</name>
    <name evidence="2" type="ORF">MM415B06691_0007</name>
</gene>
<dbReference type="AlphaFoldDB" id="A0A6M3JYQ2"/>
<dbReference type="EMBL" id="MT142105">
    <property type="protein sequence ID" value="QJA74558.1"/>
    <property type="molecule type" value="Genomic_DNA"/>
</dbReference>
<evidence type="ECO:0000313" key="1">
    <source>
        <dbReference type="EMBL" id="QJA74558.1"/>
    </source>
</evidence>
<protein>
    <submittedName>
        <fullName evidence="1">Uncharacterized protein</fullName>
    </submittedName>
</protein>
<evidence type="ECO:0000313" key="2">
    <source>
        <dbReference type="EMBL" id="QJA97110.1"/>
    </source>
</evidence>
<reference evidence="1" key="1">
    <citation type="submission" date="2020-03" db="EMBL/GenBank/DDBJ databases">
        <title>The deep terrestrial virosphere.</title>
        <authorList>
            <person name="Holmfeldt K."/>
            <person name="Nilsson E."/>
            <person name="Simone D."/>
            <person name="Lopez-Fernandez M."/>
            <person name="Wu X."/>
            <person name="de Brujin I."/>
            <person name="Lundin D."/>
            <person name="Andersson A."/>
            <person name="Bertilsson S."/>
            <person name="Dopson M."/>
        </authorList>
    </citation>
    <scope>NUCLEOTIDE SEQUENCE</scope>
    <source>
        <strain evidence="1">MM415A01969</strain>
        <strain evidence="2">MM415B06691</strain>
    </source>
</reference>
<proteinExistence type="predicted"/>
<sequence>MRIIATVTDAGGVVNAGASIESRSAIIEIPDNAVPEIIKRYFASEKWASEGANRYTYKYLTFSLLEANNERP</sequence>